<accession>A0A8J2LT55</accession>
<reference evidence="1" key="1">
    <citation type="submission" date="2021-06" db="EMBL/GenBank/DDBJ databases">
        <authorList>
            <person name="Hodson N. C."/>
            <person name="Mongue J. A."/>
            <person name="Jaron S. K."/>
        </authorList>
    </citation>
    <scope>NUCLEOTIDE SEQUENCE</scope>
</reference>
<gene>
    <name evidence="1" type="ORF">AFUS01_LOCUS46685</name>
</gene>
<evidence type="ECO:0000313" key="1">
    <source>
        <dbReference type="EMBL" id="CAG7837593.1"/>
    </source>
</evidence>
<comment type="caution">
    <text evidence="1">The sequence shown here is derived from an EMBL/GenBank/DDBJ whole genome shotgun (WGS) entry which is preliminary data.</text>
</comment>
<dbReference type="EMBL" id="CAJVCH010571473">
    <property type="protein sequence ID" value="CAG7837593.1"/>
    <property type="molecule type" value="Genomic_DNA"/>
</dbReference>
<sequence length="16" mass="1694">RERIGSAIIFTFLGGG</sequence>
<evidence type="ECO:0000313" key="2">
    <source>
        <dbReference type="Proteomes" id="UP000708208"/>
    </source>
</evidence>
<name>A0A8J2LT55_9HEXA</name>
<protein>
    <submittedName>
        <fullName evidence="1">Uncharacterized protein</fullName>
    </submittedName>
</protein>
<organism evidence="1 2">
    <name type="scientific">Allacma fusca</name>
    <dbReference type="NCBI Taxonomy" id="39272"/>
    <lineage>
        <taxon>Eukaryota</taxon>
        <taxon>Metazoa</taxon>
        <taxon>Ecdysozoa</taxon>
        <taxon>Arthropoda</taxon>
        <taxon>Hexapoda</taxon>
        <taxon>Collembola</taxon>
        <taxon>Symphypleona</taxon>
        <taxon>Sminthuridae</taxon>
        <taxon>Allacma</taxon>
    </lineage>
</organism>
<feature type="non-terminal residue" evidence="1">
    <location>
        <position position="1"/>
    </location>
</feature>
<keyword evidence="2" id="KW-1185">Reference proteome</keyword>
<dbReference type="AlphaFoldDB" id="A0A8J2LT55"/>
<dbReference type="Proteomes" id="UP000708208">
    <property type="component" value="Unassembled WGS sequence"/>
</dbReference>
<proteinExistence type="predicted"/>